<evidence type="ECO:0000313" key="3">
    <source>
        <dbReference type="EMBL" id="MEE2034655.1"/>
    </source>
</evidence>
<accession>A0ABU7JXA1</accession>
<dbReference type="PRINTS" id="PR00412">
    <property type="entry name" value="EPOXHYDRLASE"/>
</dbReference>
<dbReference type="InterPro" id="IPR029058">
    <property type="entry name" value="AB_hydrolase_fold"/>
</dbReference>
<evidence type="ECO:0000313" key="4">
    <source>
        <dbReference type="Proteomes" id="UP001331936"/>
    </source>
</evidence>
<protein>
    <submittedName>
        <fullName evidence="3">Alpha/beta hydrolase</fullName>
    </submittedName>
</protein>
<dbReference type="SUPFAM" id="SSF53474">
    <property type="entry name" value="alpha/beta-Hydrolases"/>
    <property type="match status" value="1"/>
</dbReference>
<reference evidence="3 4" key="1">
    <citation type="submission" date="2023-08" db="EMBL/GenBank/DDBJ databases">
        <authorList>
            <person name="Girao M."/>
            <person name="Carvalho M.F."/>
        </authorList>
    </citation>
    <scope>NUCLEOTIDE SEQUENCE [LARGE SCALE GENOMIC DNA]</scope>
    <source>
        <strain evidence="3 4">CC-R104</strain>
    </source>
</reference>
<feature type="domain" description="AB hydrolase-1" evidence="2">
    <location>
        <begin position="22"/>
        <end position="303"/>
    </location>
</feature>
<evidence type="ECO:0000256" key="1">
    <source>
        <dbReference type="ARBA" id="ARBA00022801"/>
    </source>
</evidence>
<name>A0ABU7JXA1_9NOCA</name>
<sequence>MRSRTVEVDGFTWNIHDEGAGPAVVLCHGFPGLGYSYRHQVSALAAAGYRAVAPDMPGYGRTDRPSSIEEYTNVAVADRLIGLCDALGIERAVFVGHDFGAPVAWTVALRHADRVAGLMLLAVPYAPDRMPSRPTEVFAAMARKHFLHLHYFQEAAVAERELDPRAQEFLQRLFFALSGAYRYLDIWKHPSDAHGYLDVLPQAPELPWHWLTVEELDHYGREFARTGFGGGLSWYRAYDANWEASAEYDGAVLDVPTLFVAGTRDPVLTMSGPGALDRMKQTVPDLRGIELLDGAGHFVQMERRRDVDRYLLAFASDVLTRNRTVE</sequence>
<keyword evidence="4" id="KW-1185">Reference proteome</keyword>
<dbReference type="PRINTS" id="PR00111">
    <property type="entry name" value="ABHYDROLASE"/>
</dbReference>
<dbReference type="Pfam" id="PF00561">
    <property type="entry name" value="Abhydrolase_1"/>
    <property type="match status" value="1"/>
</dbReference>
<dbReference type="RefSeq" id="WP_330154018.1">
    <property type="nucleotide sequence ID" value="NZ_JAUZMZ010000169.1"/>
</dbReference>
<proteinExistence type="predicted"/>
<organism evidence="3 4">
    <name type="scientific">Rhodococcus chondri</name>
    <dbReference type="NCBI Taxonomy" id="3065941"/>
    <lineage>
        <taxon>Bacteria</taxon>
        <taxon>Bacillati</taxon>
        <taxon>Actinomycetota</taxon>
        <taxon>Actinomycetes</taxon>
        <taxon>Mycobacteriales</taxon>
        <taxon>Nocardiaceae</taxon>
        <taxon>Rhodococcus</taxon>
    </lineage>
</organism>
<dbReference type="PANTHER" id="PTHR43329">
    <property type="entry name" value="EPOXIDE HYDROLASE"/>
    <property type="match status" value="1"/>
</dbReference>
<comment type="caution">
    <text evidence="3">The sequence shown here is derived from an EMBL/GenBank/DDBJ whole genome shotgun (WGS) entry which is preliminary data.</text>
</comment>
<gene>
    <name evidence="3" type="ORF">Q8814_21505</name>
</gene>
<dbReference type="InterPro" id="IPR000073">
    <property type="entry name" value="AB_hydrolase_1"/>
</dbReference>
<dbReference type="InterPro" id="IPR000639">
    <property type="entry name" value="Epox_hydrolase-like"/>
</dbReference>
<dbReference type="EMBL" id="JAUZMZ010000169">
    <property type="protein sequence ID" value="MEE2034655.1"/>
    <property type="molecule type" value="Genomic_DNA"/>
</dbReference>
<dbReference type="GO" id="GO:0016787">
    <property type="term" value="F:hydrolase activity"/>
    <property type="evidence" value="ECO:0007669"/>
    <property type="project" value="UniProtKB-KW"/>
</dbReference>
<keyword evidence="1 3" id="KW-0378">Hydrolase</keyword>
<dbReference type="Gene3D" id="3.40.50.1820">
    <property type="entry name" value="alpha/beta hydrolase"/>
    <property type="match status" value="1"/>
</dbReference>
<evidence type="ECO:0000259" key="2">
    <source>
        <dbReference type="Pfam" id="PF00561"/>
    </source>
</evidence>
<dbReference type="Proteomes" id="UP001331936">
    <property type="component" value="Unassembled WGS sequence"/>
</dbReference>